<reference evidence="6" key="2">
    <citation type="submission" date="2016-08" db="EMBL/GenBank/DDBJ databases">
        <title>Discovery of first anaerobic lithoheterotrophic haloarchae widely represented in hypersaline habitats.</title>
        <authorList>
            <person name="Sorokin D.Y."/>
            <person name="Kublanov I.V."/>
            <person name="Roman P."/>
            <person name="Sinninghe Damste J.S."/>
            <person name="Golyshin P.N."/>
            <person name="Rojo D."/>
            <person name="Ciordia S."/>
            <person name="Mena Md.C."/>
            <person name="Ferrer M."/>
            <person name="Smedile F."/>
            <person name="Messina E."/>
            <person name="La Cono V."/>
            <person name="Yakimov M.M."/>
        </authorList>
    </citation>
    <scope>NUCLEOTIDE SEQUENCE [LARGE SCALE GENOMIC DNA]</scope>
    <source>
        <strain evidence="6">HSR6</strain>
    </source>
</reference>
<accession>A0A1D8S5M0</accession>
<dbReference type="RefSeq" id="WP_070365330.1">
    <property type="nucleotide sequence ID" value="NZ_CP016070.1"/>
</dbReference>
<dbReference type="PANTHER" id="PTHR42282">
    <property type="entry name" value="PANTOATE KINASE-RELATED"/>
    <property type="match status" value="1"/>
</dbReference>
<keyword evidence="1" id="KW-0547">Nucleotide-binding</keyword>
<dbReference type="Gene3D" id="3.30.230.10">
    <property type="match status" value="1"/>
</dbReference>
<keyword evidence="6" id="KW-1185">Reference proteome</keyword>
<keyword evidence="1" id="KW-0067">ATP-binding</keyword>
<dbReference type="InterPro" id="IPR012043">
    <property type="entry name" value="PoK"/>
</dbReference>
<dbReference type="Pfam" id="PF00288">
    <property type="entry name" value="GHMP_kinases_N"/>
    <property type="match status" value="1"/>
</dbReference>
<dbReference type="STRING" id="1873524.HSR6_1549"/>
<dbReference type="GeneID" id="30418076"/>
<comment type="catalytic activity">
    <reaction evidence="1">
        <text>(R)-pantoate + ATP = (R)-4-phosphopantoate + ADP + H(+)</text>
        <dbReference type="Rhea" id="RHEA:28246"/>
        <dbReference type="ChEBI" id="CHEBI:15378"/>
        <dbReference type="ChEBI" id="CHEBI:15980"/>
        <dbReference type="ChEBI" id="CHEBI:30616"/>
        <dbReference type="ChEBI" id="CHEBI:61294"/>
        <dbReference type="ChEBI" id="CHEBI:456216"/>
        <dbReference type="EC" id="2.7.1.169"/>
    </reaction>
</comment>
<comment type="pathway">
    <text evidence="1">Cofactor biosynthesis; coenzyme A biosynthesis.</text>
</comment>
<dbReference type="HAMAP" id="MF_02223">
    <property type="entry name" value="Pantoate_kinase"/>
    <property type="match status" value="1"/>
</dbReference>
<dbReference type="EMBL" id="CP016070">
    <property type="protein sequence ID" value="AOW80653.1"/>
    <property type="molecule type" value="Genomic_DNA"/>
</dbReference>
<dbReference type="Proteomes" id="UP000186165">
    <property type="component" value="Chromosome"/>
</dbReference>
<proteinExistence type="inferred from homology"/>
<protein>
    <recommendedName>
        <fullName evidence="1">Pantoate kinase</fullName>
        <shortName evidence="1">PoK</shortName>
        <ecNumber evidence="1">2.7.1.169</ecNumber>
    </recommendedName>
</protein>
<evidence type="ECO:0000313" key="6">
    <source>
        <dbReference type="Proteomes" id="UP000186165"/>
    </source>
</evidence>
<dbReference type="KEGG" id="halh:HTSR_1477"/>
<dbReference type="KEGG" id="hhsr:HSR6_1549"/>
<evidence type="ECO:0000313" key="3">
    <source>
        <dbReference type="EMBL" id="AOW80653.1"/>
    </source>
</evidence>
<dbReference type="GO" id="GO:0016301">
    <property type="term" value="F:kinase activity"/>
    <property type="evidence" value="ECO:0007669"/>
    <property type="project" value="UniProtKB-UniRule"/>
</dbReference>
<dbReference type="InterPro" id="IPR006204">
    <property type="entry name" value="GHMP_kinase_N_dom"/>
</dbReference>
<dbReference type="EC" id="2.7.1.169" evidence="1"/>
<evidence type="ECO:0000313" key="5">
    <source>
        <dbReference type="Proteomes" id="UP000185608"/>
    </source>
</evidence>
<gene>
    <name evidence="4" type="primary">pok</name>
    <name evidence="4" type="ORF">HSR6_1549</name>
    <name evidence="3" type="ORF">HTSR_1477</name>
</gene>
<dbReference type="OrthoDB" id="85822at2157"/>
<dbReference type="EMBL" id="CP016804">
    <property type="protein sequence ID" value="APE95992.1"/>
    <property type="molecule type" value="Genomic_DNA"/>
</dbReference>
<comment type="function">
    <text evidence="1">Phosphorylates (R)-pantoate to form (R)-4-phosphopantoate in the CoA biosynthesis pathway.</text>
</comment>
<dbReference type="InterPro" id="IPR020568">
    <property type="entry name" value="Ribosomal_Su5_D2-typ_SF"/>
</dbReference>
<dbReference type="Proteomes" id="UP000185608">
    <property type="component" value="Chromosome"/>
</dbReference>
<keyword evidence="1" id="KW-0173">Coenzyme A biosynthesis</keyword>
<evidence type="ECO:0000259" key="2">
    <source>
        <dbReference type="Pfam" id="PF00288"/>
    </source>
</evidence>
<dbReference type="GO" id="GO:0015937">
    <property type="term" value="P:coenzyme A biosynthetic process"/>
    <property type="evidence" value="ECO:0007669"/>
    <property type="project" value="UniProtKB-UniRule"/>
</dbReference>
<dbReference type="PIRSF" id="PIRSF016896">
    <property type="entry name" value="GHMP_arc_MJ0969"/>
    <property type="match status" value="1"/>
</dbReference>
<organism evidence="3 5">
    <name type="scientific">Halodesulfurarchaeum formicicum</name>
    <dbReference type="NCBI Taxonomy" id="1873524"/>
    <lineage>
        <taxon>Archaea</taxon>
        <taxon>Methanobacteriati</taxon>
        <taxon>Methanobacteriota</taxon>
        <taxon>Stenosarchaea group</taxon>
        <taxon>Halobacteria</taxon>
        <taxon>Halobacteriales</taxon>
        <taxon>Halobacteriaceae</taxon>
        <taxon>Halodesulfurarchaeum</taxon>
    </lineage>
</organism>
<dbReference type="PATRIC" id="fig|1855411.3.peg.1481"/>
<keyword evidence="1 3" id="KW-0418">Kinase</keyword>
<dbReference type="GO" id="GO:0005524">
    <property type="term" value="F:ATP binding"/>
    <property type="evidence" value="ECO:0007669"/>
    <property type="project" value="UniProtKB-KW"/>
</dbReference>
<keyword evidence="1 4" id="KW-0808">Transferase</keyword>
<comment type="similarity">
    <text evidence="1">Belongs to the GHMP kinase family. PoK subfamily.</text>
</comment>
<dbReference type="UniPathway" id="UPA00241"/>
<reference evidence="3 5" key="1">
    <citation type="submission" date="2016-06" db="EMBL/GenBank/DDBJ databases">
        <title>Discovery of anaerobic lithoheterotrophic haloarchaeon capable of sulfur respiration by hydrogen and formate.</title>
        <authorList>
            <person name="Sorokin D.Y."/>
            <person name="Kublanov I.V."/>
            <person name="Roman P."/>
            <person name="Sinninghe Damste J.S."/>
            <person name="Golyshin P.N."/>
            <person name="Rojo D."/>
            <person name="Ciordia S."/>
            <person name="Mena Md.C."/>
            <person name="Ferrer M."/>
            <person name="Smedile F."/>
            <person name="Messina E."/>
            <person name="La Cono V."/>
            <person name="Yakimov M.M."/>
        </authorList>
    </citation>
    <scope>NUCLEOTIDE SEQUENCE [LARGE SCALE GENOMIC DNA]</scope>
    <source>
        <strain evidence="3 5">HTSR1</strain>
    </source>
</reference>
<evidence type="ECO:0000256" key="1">
    <source>
        <dbReference type="HAMAP-Rule" id="MF_02223"/>
    </source>
</evidence>
<feature type="domain" description="GHMP kinase N-terminal" evidence="2">
    <location>
        <begin position="69"/>
        <end position="144"/>
    </location>
</feature>
<reference evidence="4" key="3">
    <citation type="journal article" date="2017" name="ISME J.">
        <title>Discovery of anaerobic lithoheterotrophic haloarchaea, ubiquitous in hypersaline habitats.</title>
        <authorList>
            <person name="Sorokin D.Y."/>
            <person name="Messina E."/>
            <person name="Smedile F."/>
            <person name="Roman P."/>
            <person name="Damste J.S.S."/>
            <person name="Ciordia S."/>
            <person name="Mena M.C."/>
            <person name="Ferrer M."/>
            <person name="Golyshin P.N."/>
            <person name="Kublanov I.V."/>
            <person name="Samarov N.I."/>
            <person name="Toshchakov S.V."/>
            <person name="La Cono V."/>
            <person name="Yakimov M.M."/>
        </authorList>
    </citation>
    <scope>NUCLEOTIDE SEQUENCE</scope>
    <source>
        <strain evidence="4">HSR6</strain>
    </source>
</reference>
<dbReference type="SUPFAM" id="SSF54211">
    <property type="entry name" value="Ribosomal protein S5 domain 2-like"/>
    <property type="match status" value="1"/>
</dbReference>
<dbReference type="InterPro" id="IPR014721">
    <property type="entry name" value="Ribsml_uS5_D2-typ_fold_subgr"/>
</dbReference>
<name>A0A1D8S5M0_9EURY</name>
<accession>A0A1J1AE10</accession>
<dbReference type="AlphaFoldDB" id="A0A1D8S5M0"/>
<sequence>MPDRAAATAFVPGHVTGLFTVDRREAPAETGSRGAGLTLEAGVEVTCQPADRTTITLDGAPTSVESVSRVLDALGVEATVEVSTDLPIGRGFGLSGGMALGTALAANEAAGLAHTMNELVSVAHVADVEAGTGLGDVVAQARGGIVIRESPGAPPHGALDGIPGGGRVEYLALGELSTPDVLTEHPDVLTRAGTAALERLQERPTRSQFMQSARQFTADVGLATARVESILAAVEETGGVGSMAMLGETVFGFGTALSDAGYEPQVTRVDPAGARIE</sequence>
<evidence type="ECO:0000313" key="4">
    <source>
        <dbReference type="EMBL" id="APE95992.1"/>
    </source>
</evidence>
<dbReference type="PANTHER" id="PTHR42282:SF1">
    <property type="entry name" value="PANTOATE KINASE"/>
    <property type="match status" value="1"/>
</dbReference>